<evidence type="ECO:0000256" key="7">
    <source>
        <dbReference type="NCBIfam" id="TIGR02488"/>
    </source>
</evidence>
<evidence type="ECO:0000256" key="5">
    <source>
        <dbReference type="ARBA" id="ARBA00025933"/>
    </source>
</evidence>
<comment type="subunit">
    <text evidence="5 8">The basal body constitutes a major portion of the flagellar organelle and consists of four rings (L,P,S, and M) mounted on a central rod. The rod consists of about 26 subunits of FlgG in the distal portion, and FlgB, FlgC and FlgF are thought to build up the proximal portion of the rod with about 6 subunits each.</text>
</comment>
<evidence type="ECO:0000313" key="13">
    <source>
        <dbReference type="Proteomes" id="UP000078407"/>
    </source>
</evidence>
<protein>
    <recommendedName>
        <fullName evidence="3 7">Flagellar basal-body rod protein FlgG</fullName>
    </recommendedName>
    <alternativeName>
        <fullName evidence="6 8">Distal rod protein</fullName>
    </alternativeName>
</protein>
<accession>A0ABX2W9B4</accession>
<dbReference type="InterPro" id="IPR001444">
    <property type="entry name" value="Flag_bb_rod_N"/>
</dbReference>
<dbReference type="RefSeq" id="WP_064544168.1">
    <property type="nucleotide sequence ID" value="NZ_LXEQ01000033.1"/>
</dbReference>
<evidence type="ECO:0000256" key="3">
    <source>
        <dbReference type="ARBA" id="ARBA00017948"/>
    </source>
</evidence>
<dbReference type="Pfam" id="PF22692">
    <property type="entry name" value="LlgE_F_G_D1"/>
    <property type="match status" value="1"/>
</dbReference>
<dbReference type="Pfam" id="PF00460">
    <property type="entry name" value="Flg_bb_rod"/>
    <property type="match status" value="1"/>
</dbReference>
<dbReference type="NCBIfam" id="TIGR03506">
    <property type="entry name" value="FlgEFG_subfam"/>
    <property type="match status" value="2"/>
</dbReference>
<evidence type="ECO:0000256" key="1">
    <source>
        <dbReference type="ARBA" id="ARBA00004117"/>
    </source>
</evidence>
<feature type="domain" description="Flagellar basal-body/hook protein C-terminal" evidence="10">
    <location>
        <begin position="215"/>
        <end position="260"/>
    </location>
</feature>
<comment type="similarity">
    <text evidence="2 8">Belongs to the flagella basal body rod proteins family.</text>
</comment>
<keyword evidence="12" id="KW-0282">Flagellum</keyword>
<proteinExistence type="inferred from homology"/>
<feature type="domain" description="Flagellar basal body rod protein N-terminal" evidence="9">
    <location>
        <begin position="7"/>
        <end position="32"/>
    </location>
</feature>
<keyword evidence="13" id="KW-1185">Reference proteome</keyword>
<dbReference type="InterPro" id="IPR053967">
    <property type="entry name" value="LlgE_F_G-like_D1"/>
</dbReference>
<dbReference type="InterPro" id="IPR037925">
    <property type="entry name" value="FlgE/F/G-like"/>
</dbReference>
<evidence type="ECO:0000256" key="4">
    <source>
        <dbReference type="ARBA" id="ARBA00023143"/>
    </source>
</evidence>
<evidence type="ECO:0000313" key="12">
    <source>
        <dbReference type="EMBL" id="OAT28105.1"/>
    </source>
</evidence>
<evidence type="ECO:0000259" key="9">
    <source>
        <dbReference type="Pfam" id="PF00460"/>
    </source>
</evidence>
<dbReference type="InterPro" id="IPR019776">
    <property type="entry name" value="Flagellar_basal_body_rod_CS"/>
</dbReference>
<evidence type="ECO:0000256" key="6">
    <source>
        <dbReference type="ARBA" id="ARBA00032912"/>
    </source>
</evidence>
<comment type="subcellular location">
    <subcellularLocation>
        <location evidence="1 8">Bacterial flagellum basal body</location>
    </subcellularLocation>
</comment>
<evidence type="ECO:0000256" key="8">
    <source>
        <dbReference type="RuleBase" id="RU362116"/>
    </source>
</evidence>
<dbReference type="InterPro" id="IPR010930">
    <property type="entry name" value="Flg_bb/hook_C_dom"/>
</dbReference>
<dbReference type="InterPro" id="IPR012834">
    <property type="entry name" value="FlgG_G_neg"/>
</dbReference>
<sequence>MQGTLFVSQTGLTAQDAKMTVISNNLANVNTIAFKKDRVAFNDLFYQKQFQAGAQMDAQNQRPSGLQIGTGVQVVGTQKMFLQGSALTTGAETDASIVGKGFFQIEMPDGTTAYTRDGQFHVNSDGTLVNAAGLPLIPQITIPENATGLSIGTDGTVSAVVAGSAEPEELGNITLASFINTGGLEPIGGNLFLETQGSGAPNEGVPGEDYFGTIKQGTLEGANVNVAQEMVDMIATQRAYEMNAKVMTAADEMLQTLNRML</sequence>
<evidence type="ECO:0000259" key="11">
    <source>
        <dbReference type="Pfam" id="PF22692"/>
    </source>
</evidence>
<dbReference type="PROSITE" id="PS00588">
    <property type="entry name" value="FLAGELLA_BB_ROD"/>
    <property type="match status" value="1"/>
</dbReference>
<keyword evidence="12" id="KW-0966">Cell projection</keyword>
<name>A0ABX2W9B4_9ENTR</name>
<dbReference type="Pfam" id="PF06429">
    <property type="entry name" value="Flg_bbr_C"/>
    <property type="match status" value="1"/>
</dbReference>
<organism evidence="12 13">
    <name type="scientific">Buttiauxella ferragutiae ATCC 51602</name>
    <dbReference type="NCBI Taxonomy" id="1354252"/>
    <lineage>
        <taxon>Bacteria</taxon>
        <taxon>Pseudomonadati</taxon>
        <taxon>Pseudomonadota</taxon>
        <taxon>Gammaproteobacteria</taxon>
        <taxon>Enterobacterales</taxon>
        <taxon>Enterobacteriaceae</taxon>
        <taxon>Buttiauxella</taxon>
    </lineage>
</organism>
<dbReference type="PANTHER" id="PTHR30435:SF19">
    <property type="entry name" value="FLAGELLAR BASAL-BODY ROD PROTEIN FLGG"/>
    <property type="match status" value="1"/>
</dbReference>
<dbReference type="EMBL" id="LXEQ01000033">
    <property type="protein sequence ID" value="OAT28105.1"/>
    <property type="molecule type" value="Genomic_DNA"/>
</dbReference>
<gene>
    <name evidence="12" type="ORF">M976_01944</name>
</gene>
<reference evidence="12 13" key="1">
    <citation type="submission" date="2016-04" db="EMBL/GenBank/DDBJ databases">
        <title>ATOL: Assembling a taxonomically balanced genome-scale reconstruction of the evolutionary history of the Enterobacteriaceae.</title>
        <authorList>
            <person name="Plunkett G.III."/>
            <person name="Neeno-Eckwall E.C."/>
            <person name="Glasner J.D."/>
            <person name="Perna N.T."/>
        </authorList>
    </citation>
    <scope>NUCLEOTIDE SEQUENCE [LARGE SCALE GENOMIC DNA]</scope>
    <source>
        <strain evidence="12 13">ATCC 51602</strain>
    </source>
</reference>
<dbReference type="PANTHER" id="PTHR30435">
    <property type="entry name" value="FLAGELLAR PROTEIN"/>
    <property type="match status" value="1"/>
</dbReference>
<evidence type="ECO:0000259" key="10">
    <source>
        <dbReference type="Pfam" id="PF06429"/>
    </source>
</evidence>
<dbReference type="Proteomes" id="UP000078407">
    <property type="component" value="Unassembled WGS sequence"/>
</dbReference>
<evidence type="ECO:0000256" key="2">
    <source>
        <dbReference type="ARBA" id="ARBA00009677"/>
    </source>
</evidence>
<dbReference type="NCBIfam" id="TIGR02488">
    <property type="entry name" value="flgG_G_neg"/>
    <property type="match status" value="1"/>
</dbReference>
<dbReference type="SUPFAM" id="SSF117143">
    <property type="entry name" value="Flagellar hook protein flgE"/>
    <property type="match status" value="1"/>
</dbReference>
<comment type="caution">
    <text evidence="12">The sequence shown here is derived from an EMBL/GenBank/DDBJ whole genome shotgun (WGS) entry which is preliminary data.</text>
</comment>
<keyword evidence="12" id="KW-0969">Cilium</keyword>
<dbReference type="InterPro" id="IPR020013">
    <property type="entry name" value="Flagellar_FlgE/F/G"/>
</dbReference>
<feature type="domain" description="Flagellar hook protein FlgE/F/G-like D1" evidence="11">
    <location>
        <begin position="97"/>
        <end position="159"/>
    </location>
</feature>
<keyword evidence="4 8" id="KW-0975">Bacterial flagellum</keyword>